<dbReference type="InterPro" id="IPR005358">
    <property type="entry name" value="Puta_zinc/iron-chelating_dom"/>
</dbReference>
<dbReference type="AlphaFoldDB" id="A0AAW3JVY5"/>
<comment type="caution">
    <text evidence="1">The sequence shown here is derived from an EMBL/GenBank/DDBJ whole genome shotgun (WGS) entry which is preliminary data.</text>
</comment>
<sequence>MERNVDMAQISDGKKYTSNDLAKLGCGDCAGCSKCCHGMGESIILDPYDIYSLTTNLETTFSELIKDKLSLSVADMIILPHLNLKAADEGCLFLDENGRCSIHSFRPGICRLFPLGRIYEDESFSYFLQVNECAKQNRTKVKIKKWLSIPNLSQYESYINTWHYFLKNMKAFLEEQNNDEMAKKINLYILKIFFEEPYNNEDFYTQFENRMQRMQQIF</sequence>
<evidence type="ECO:0008006" key="3">
    <source>
        <dbReference type="Google" id="ProtNLM"/>
    </source>
</evidence>
<keyword evidence="2" id="KW-1185">Reference proteome</keyword>
<proteinExistence type="predicted"/>
<evidence type="ECO:0000313" key="2">
    <source>
        <dbReference type="Proteomes" id="UP000050833"/>
    </source>
</evidence>
<gene>
    <name evidence="1" type="ORF">APZ18_01725</name>
</gene>
<protein>
    <recommendedName>
        <fullName evidence="3">YkgJ family cysteine cluster protein</fullName>
    </recommendedName>
</protein>
<name>A0AAW3JVY5_9FIRM</name>
<dbReference type="EMBL" id="LLKB01000001">
    <property type="protein sequence ID" value="KQC85946.1"/>
    <property type="molecule type" value="Genomic_DNA"/>
</dbReference>
<dbReference type="RefSeq" id="WP_055941081.1">
    <property type="nucleotide sequence ID" value="NZ_JAQDCV010000013.1"/>
</dbReference>
<dbReference type="Pfam" id="PF03692">
    <property type="entry name" value="CxxCxxCC"/>
    <property type="match status" value="1"/>
</dbReference>
<evidence type="ECO:0000313" key="1">
    <source>
        <dbReference type="EMBL" id="KQC85946.1"/>
    </source>
</evidence>
<dbReference type="PANTHER" id="PTHR35866:SF1">
    <property type="entry name" value="YKGJ FAMILY CYSTEINE CLUSTER PROTEIN"/>
    <property type="match status" value="1"/>
</dbReference>
<organism evidence="1 2">
    <name type="scientific">Butyribacter intestini</name>
    <dbReference type="NCBI Taxonomy" id="1703332"/>
    <lineage>
        <taxon>Bacteria</taxon>
        <taxon>Bacillati</taxon>
        <taxon>Bacillota</taxon>
        <taxon>Clostridia</taxon>
        <taxon>Lachnospirales</taxon>
        <taxon>Lachnospiraceae</taxon>
        <taxon>Butyribacter</taxon>
    </lineage>
</organism>
<reference evidence="1 2" key="1">
    <citation type="submission" date="2015-10" db="EMBL/GenBank/DDBJ databases">
        <title>Butyribacter intestini gen. nov., sp. nov., a butyric acid-producing bacterium of the family Lachnospiraceae isolated from the human faeces.</title>
        <authorList>
            <person name="Zou Y."/>
            <person name="Xue W."/>
            <person name="Luo G."/>
            <person name="Lv M."/>
        </authorList>
    </citation>
    <scope>NUCLEOTIDE SEQUENCE [LARGE SCALE GENOMIC DNA]</scope>
    <source>
        <strain evidence="1 2">TF01-11</strain>
    </source>
</reference>
<dbReference type="PANTHER" id="PTHR35866">
    <property type="entry name" value="PUTATIVE-RELATED"/>
    <property type="match status" value="1"/>
</dbReference>
<dbReference type="Proteomes" id="UP000050833">
    <property type="component" value="Unassembled WGS sequence"/>
</dbReference>
<accession>A0AAW3JVY5</accession>